<reference evidence="2 3" key="1">
    <citation type="submission" date="2020-03" db="EMBL/GenBank/DDBJ databases">
        <title>Assessment of the enzymatic potential of alkaline-tolerant lipase obtained from Bacillus luteus H11 (technogenic soil) for the bioremediation of saline soils contaminated with petroleum substances.</title>
        <authorList>
            <person name="Kalwasinska A."/>
        </authorList>
    </citation>
    <scope>NUCLEOTIDE SEQUENCE [LARGE SCALE GENOMIC DNA]</scope>
    <source>
        <strain evidence="2 3">H11</strain>
    </source>
</reference>
<dbReference type="SUPFAM" id="SSF53756">
    <property type="entry name" value="UDP-Glycosyltransferase/glycogen phosphorylase"/>
    <property type="match status" value="1"/>
</dbReference>
<accession>A0A969TW41</accession>
<name>A0A969TW41_9BACI</name>
<evidence type="ECO:0000313" key="2">
    <source>
        <dbReference type="EMBL" id="NJP38782.1"/>
    </source>
</evidence>
<evidence type="ECO:0000313" key="3">
    <source>
        <dbReference type="Proteomes" id="UP000752012"/>
    </source>
</evidence>
<dbReference type="CDD" id="cd03811">
    <property type="entry name" value="GT4_GT28_WabH-like"/>
    <property type="match status" value="1"/>
</dbReference>
<protein>
    <submittedName>
        <fullName evidence="2">Glycosyltransferase</fullName>
    </submittedName>
</protein>
<dbReference type="Pfam" id="PF00534">
    <property type="entry name" value="Glycos_transf_1"/>
    <property type="match status" value="1"/>
</dbReference>
<evidence type="ECO:0000259" key="1">
    <source>
        <dbReference type="Pfam" id="PF00534"/>
    </source>
</evidence>
<dbReference type="PANTHER" id="PTHR45871:SF1">
    <property type="entry name" value="PHOSPHATIDYLINOSITOL N-ACETYLGLUCOSAMINYLTRANSFERASE SUBUNIT A"/>
    <property type="match status" value="1"/>
</dbReference>
<comment type="caution">
    <text evidence="2">The sequence shown here is derived from an EMBL/GenBank/DDBJ whole genome shotgun (WGS) entry which is preliminary data.</text>
</comment>
<dbReference type="PANTHER" id="PTHR45871">
    <property type="entry name" value="N-ACETYLGLUCOSAMINYL-PHOSPHATIDYLINOSITOL BIOSYNTHETIC PROTEIN"/>
    <property type="match status" value="1"/>
</dbReference>
<sequence length="372" mass="43217">MKKILYLLISMNLGGTEKAFISEMKRYSEKDEVTVLLLKKEGELLKEIPDWVTVKEFPFFDYYHHNLVYHPKERLIESLRKGHLIRAIDLVQLHIRMKVTGDRRIQYKRLFESIPEDKTLYDEVHAFAGPMNFISYYTAFRTSGKRKVQWIHFDVNEIGFDKEFARNVYKHFNQVSVVSSTGADVLKSKLPALKMNIKSVQTPIDKEDVRERSLRQAPQIKKRKTTIITTGRMEQEKGPDLALQTLNKLLKQGIDAEWYWIGGGKWSEEIERLREKYNLNDRFHILGVLENPYSYMIQADVYVQPSRHEGFCLTIAEAKILNLTIVSTHTAGAIDQLKDDQSAWLTGFAPDELAQGILEAIKIKQAEYSMVE</sequence>
<keyword evidence="3" id="KW-1185">Reference proteome</keyword>
<proteinExistence type="predicted"/>
<dbReference type="RefSeq" id="WP_168008603.1">
    <property type="nucleotide sequence ID" value="NZ_JAATHJ010000030.1"/>
</dbReference>
<dbReference type="AlphaFoldDB" id="A0A969TW41"/>
<dbReference type="GO" id="GO:0016757">
    <property type="term" value="F:glycosyltransferase activity"/>
    <property type="evidence" value="ECO:0007669"/>
    <property type="project" value="InterPro"/>
</dbReference>
<dbReference type="Proteomes" id="UP000752012">
    <property type="component" value="Unassembled WGS sequence"/>
</dbReference>
<dbReference type="EMBL" id="JAATHJ010000030">
    <property type="protein sequence ID" value="NJP38782.1"/>
    <property type="molecule type" value="Genomic_DNA"/>
</dbReference>
<organism evidence="2 3">
    <name type="scientific">Alkalicoccus luteus</name>
    <dbReference type="NCBI Taxonomy" id="1237094"/>
    <lineage>
        <taxon>Bacteria</taxon>
        <taxon>Bacillati</taxon>
        <taxon>Bacillota</taxon>
        <taxon>Bacilli</taxon>
        <taxon>Bacillales</taxon>
        <taxon>Bacillaceae</taxon>
        <taxon>Alkalicoccus</taxon>
    </lineage>
</organism>
<feature type="domain" description="Glycosyl transferase family 1" evidence="1">
    <location>
        <begin position="213"/>
        <end position="365"/>
    </location>
</feature>
<gene>
    <name evidence="2" type="ORF">HCN83_14535</name>
</gene>
<dbReference type="Gene3D" id="3.40.50.2000">
    <property type="entry name" value="Glycogen Phosphorylase B"/>
    <property type="match status" value="2"/>
</dbReference>
<dbReference type="InterPro" id="IPR001296">
    <property type="entry name" value="Glyco_trans_1"/>
</dbReference>